<feature type="compositionally biased region" description="Polar residues" evidence="1">
    <location>
        <begin position="164"/>
        <end position="180"/>
    </location>
</feature>
<reference evidence="2 4" key="1">
    <citation type="journal article" date="2014" name="BMC Genomics">
        <title>Genome sequence of Anopheles sinensis provides insight into genetics basis of mosquito competence for malaria parasites.</title>
        <authorList>
            <person name="Zhou D."/>
            <person name="Zhang D."/>
            <person name="Ding G."/>
            <person name="Shi L."/>
            <person name="Hou Q."/>
            <person name="Ye Y."/>
            <person name="Xu Y."/>
            <person name="Zhou H."/>
            <person name="Xiong C."/>
            <person name="Li S."/>
            <person name="Yu J."/>
            <person name="Hong S."/>
            <person name="Yu X."/>
            <person name="Zou P."/>
            <person name="Chen C."/>
            <person name="Chang X."/>
            <person name="Wang W."/>
            <person name="Lv Y."/>
            <person name="Sun Y."/>
            <person name="Ma L."/>
            <person name="Shen B."/>
            <person name="Zhu C."/>
        </authorList>
    </citation>
    <scope>NUCLEOTIDE SEQUENCE [LARGE SCALE GENOMIC DNA]</scope>
</reference>
<organism evidence="2">
    <name type="scientific">Anopheles sinensis</name>
    <name type="common">Mosquito</name>
    <dbReference type="NCBI Taxonomy" id="74873"/>
    <lineage>
        <taxon>Eukaryota</taxon>
        <taxon>Metazoa</taxon>
        <taxon>Ecdysozoa</taxon>
        <taxon>Arthropoda</taxon>
        <taxon>Hexapoda</taxon>
        <taxon>Insecta</taxon>
        <taxon>Pterygota</taxon>
        <taxon>Neoptera</taxon>
        <taxon>Endopterygota</taxon>
        <taxon>Diptera</taxon>
        <taxon>Nematocera</taxon>
        <taxon>Culicoidea</taxon>
        <taxon>Culicidae</taxon>
        <taxon>Anophelinae</taxon>
        <taxon>Anopheles</taxon>
    </lineage>
</organism>
<dbReference type="VEuPathDB" id="VectorBase:ASIC009113"/>
<evidence type="ECO:0000313" key="3">
    <source>
        <dbReference type="EnsemblMetazoa" id="ASIC009113-PA"/>
    </source>
</evidence>
<dbReference type="EnsemblMetazoa" id="ASIC009113-RA">
    <property type="protein sequence ID" value="ASIC009113-PA"/>
    <property type="gene ID" value="ASIC009113"/>
</dbReference>
<evidence type="ECO:0000256" key="1">
    <source>
        <dbReference type="SAM" id="MobiDB-lite"/>
    </source>
</evidence>
<feature type="region of interest" description="Disordered" evidence="1">
    <location>
        <begin position="107"/>
        <end position="180"/>
    </location>
</feature>
<dbReference type="AlphaFoldDB" id="A0A084VU66"/>
<dbReference type="EMBL" id="ATLV01016665">
    <property type="status" value="NOT_ANNOTATED_CDS"/>
    <property type="molecule type" value="Genomic_DNA"/>
</dbReference>
<sequence>MGPERTRLSHPFRILTGLLHRPAMALLMLVKEYASQAVRFERLTSVGRRFGQWMSGAGSFFTCNRLPTSLQAFRKTVPNRRSPVHVRPVRTGRKSQRYEHGLAVQQNHVSGGNPAGRPSTPGPETIVRPRPAMAAMTVSSYTNEQRRCGRTSGRWMRDGRKPQRTTVTVRMSSAPATSGV</sequence>
<gene>
    <name evidence="2" type="ORF">ZHAS_00009113</name>
</gene>
<reference evidence="3" key="2">
    <citation type="submission" date="2020-05" db="UniProtKB">
        <authorList>
            <consortium name="EnsemblMetazoa"/>
        </authorList>
    </citation>
    <scope>IDENTIFICATION</scope>
</reference>
<accession>A0A084VU66</accession>
<evidence type="ECO:0000313" key="4">
    <source>
        <dbReference type="Proteomes" id="UP000030765"/>
    </source>
</evidence>
<dbReference type="EMBL" id="KE525101">
    <property type="protein sequence ID" value="KFB41510.1"/>
    <property type="molecule type" value="Genomic_DNA"/>
</dbReference>
<dbReference type="Proteomes" id="UP000030765">
    <property type="component" value="Unassembled WGS sequence"/>
</dbReference>
<evidence type="ECO:0000313" key="2">
    <source>
        <dbReference type="EMBL" id="KFB41510.1"/>
    </source>
</evidence>
<proteinExistence type="predicted"/>
<keyword evidence="4" id="KW-1185">Reference proteome</keyword>
<protein>
    <submittedName>
        <fullName evidence="2 3">Dynein heavy chain 2, axonemal</fullName>
    </submittedName>
</protein>
<name>A0A084VU66_ANOSI</name>